<gene>
    <name evidence="6" type="primary">ntcA</name>
    <name evidence="6" type="ORF">CLLU_17410</name>
</gene>
<reference evidence="6 7" key="1">
    <citation type="submission" date="2018-03" db="EMBL/GenBank/DDBJ databases">
        <title>Genome sequence of Clostridium luticellarii DSM 29923.</title>
        <authorList>
            <person name="Poehlein A."/>
            <person name="Daniel R."/>
        </authorList>
    </citation>
    <scope>NUCLEOTIDE SEQUENCE [LARGE SCALE GENOMIC DNA]</scope>
    <source>
        <strain evidence="6 7">DSM 29923</strain>
    </source>
</reference>
<dbReference type="InterPro" id="IPR036388">
    <property type="entry name" value="WH-like_DNA-bd_sf"/>
</dbReference>
<evidence type="ECO:0000256" key="3">
    <source>
        <dbReference type="ARBA" id="ARBA00023163"/>
    </source>
</evidence>
<dbReference type="InterPro" id="IPR000595">
    <property type="entry name" value="cNMP-bd_dom"/>
</dbReference>
<dbReference type="PANTHER" id="PTHR24567:SF74">
    <property type="entry name" value="HTH-TYPE TRANSCRIPTIONAL REGULATOR ARCR"/>
    <property type="match status" value="1"/>
</dbReference>
<dbReference type="Gene3D" id="2.60.120.10">
    <property type="entry name" value="Jelly Rolls"/>
    <property type="match status" value="1"/>
</dbReference>
<evidence type="ECO:0000313" key="7">
    <source>
        <dbReference type="Proteomes" id="UP000237798"/>
    </source>
</evidence>
<dbReference type="PRINTS" id="PR00034">
    <property type="entry name" value="HTHCRP"/>
</dbReference>
<evidence type="ECO:0000259" key="5">
    <source>
        <dbReference type="PROSITE" id="PS51063"/>
    </source>
</evidence>
<dbReference type="SUPFAM" id="SSF51206">
    <property type="entry name" value="cAMP-binding domain-like"/>
    <property type="match status" value="1"/>
</dbReference>
<dbReference type="SUPFAM" id="SSF46785">
    <property type="entry name" value="Winged helix' DNA-binding domain"/>
    <property type="match status" value="1"/>
</dbReference>
<dbReference type="OrthoDB" id="1706474at2"/>
<dbReference type="GO" id="GO:0003700">
    <property type="term" value="F:DNA-binding transcription factor activity"/>
    <property type="evidence" value="ECO:0007669"/>
    <property type="project" value="TreeGrafter"/>
</dbReference>
<name>A0A2T0BN73_9CLOT</name>
<feature type="domain" description="HTH crp-type" evidence="5">
    <location>
        <begin position="147"/>
        <end position="220"/>
    </location>
</feature>
<dbReference type="PROSITE" id="PS51063">
    <property type="entry name" value="HTH_CRP_2"/>
    <property type="match status" value="1"/>
</dbReference>
<evidence type="ECO:0000259" key="4">
    <source>
        <dbReference type="PROSITE" id="PS50042"/>
    </source>
</evidence>
<dbReference type="CDD" id="cd00038">
    <property type="entry name" value="CAP_ED"/>
    <property type="match status" value="1"/>
</dbReference>
<accession>A0A2T0BN73</accession>
<dbReference type="RefSeq" id="WP_106009342.1">
    <property type="nucleotide sequence ID" value="NZ_JALCPJ010000016.1"/>
</dbReference>
<organism evidence="6 7">
    <name type="scientific">Clostridium luticellarii</name>
    <dbReference type="NCBI Taxonomy" id="1691940"/>
    <lineage>
        <taxon>Bacteria</taxon>
        <taxon>Bacillati</taxon>
        <taxon>Bacillota</taxon>
        <taxon>Clostridia</taxon>
        <taxon>Eubacteriales</taxon>
        <taxon>Clostridiaceae</taxon>
        <taxon>Clostridium</taxon>
    </lineage>
</organism>
<feature type="domain" description="Cyclic nucleotide-binding" evidence="4">
    <location>
        <begin position="14"/>
        <end position="87"/>
    </location>
</feature>
<sequence>MIEAGDRDFNKLSMFRNIDKATLKLLREKAFKKKLSKGRVLFYEKDKVDKIYLILKGKVTMYRMSEEGQKRIIYILNDGDFINEVTFESLPASVSCQAFEDSCILYFLKSDLMELMSGDFALTCIIMNSMAKKIRRLYRQLKNTVPLRMDKKLAAKLWKLSRDYGVKSKEGTVIDLDISITYLADMLGSTRETVSRCVNGFKKKGMIKFQNKRIVVADPEALSVYFRGI</sequence>
<dbReference type="Pfam" id="PF00027">
    <property type="entry name" value="cNMP_binding"/>
    <property type="match status" value="1"/>
</dbReference>
<comment type="caution">
    <text evidence="6">The sequence shown here is derived from an EMBL/GenBank/DDBJ whole genome shotgun (WGS) entry which is preliminary data.</text>
</comment>
<dbReference type="Pfam" id="PF13545">
    <property type="entry name" value="HTH_Crp_2"/>
    <property type="match status" value="1"/>
</dbReference>
<dbReference type="Gene3D" id="1.10.10.10">
    <property type="entry name" value="Winged helix-like DNA-binding domain superfamily/Winged helix DNA-binding domain"/>
    <property type="match status" value="1"/>
</dbReference>
<dbReference type="SMART" id="SM00100">
    <property type="entry name" value="cNMP"/>
    <property type="match status" value="1"/>
</dbReference>
<dbReference type="InterPro" id="IPR018490">
    <property type="entry name" value="cNMP-bd_dom_sf"/>
</dbReference>
<dbReference type="Proteomes" id="UP000237798">
    <property type="component" value="Unassembled WGS sequence"/>
</dbReference>
<dbReference type="PANTHER" id="PTHR24567">
    <property type="entry name" value="CRP FAMILY TRANSCRIPTIONAL REGULATORY PROTEIN"/>
    <property type="match status" value="1"/>
</dbReference>
<dbReference type="EMBL" id="PVXP01000020">
    <property type="protein sequence ID" value="PRR85272.1"/>
    <property type="molecule type" value="Genomic_DNA"/>
</dbReference>
<dbReference type="SMART" id="SM00419">
    <property type="entry name" value="HTH_CRP"/>
    <property type="match status" value="1"/>
</dbReference>
<dbReference type="InterPro" id="IPR036390">
    <property type="entry name" value="WH_DNA-bd_sf"/>
</dbReference>
<protein>
    <submittedName>
        <fullName evidence="6">Global nitrogen regulator</fullName>
    </submittedName>
</protein>
<keyword evidence="7" id="KW-1185">Reference proteome</keyword>
<keyword evidence="2" id="KW-0238">DNA-binding</keyword>
<evidence type="ECO:0000313" key="6">
    <source>
        <dbReference type="EMBL" id="PRR85272.1"/>
    </source>
</evidence>
<keyword evidence="1" id="KW-0805">Transcription regulation</keyword>
<dbReference type="InterPro" id="IPR050397">
    <property type="entry name" value="Env_Response_Regulators"/>
</dbReference>
<dbReference type="InterPro" id="IPR014710">
    <property type="entry name" value="RmlC-like_jellyroll"/>
</dbReference>
<dbReference type="GO" id="GO:0003677">
    <property type="term" value="F:DNA binding"/>
    <property type="evidence" value="ECO:0007669"/>
    <property type="project" value="UniProtKB-KW"/>
</dbReference>
<dbReference type="PROSITE" id="PS50042">
    <property type="entry name" value="CNMP_BINDING_3"/>
    <property type="match status" value="1"/>
</dbReference>
<proteinExistence type="predicted"/>
<dbReference type="AlphaFoldDB" id="A0A2T0BN73"/>
<evidence type="ECO:0000256" key="1">
    <source>
        <dbReference type="ARBA" id="ARBA00023015"/>
    </source>
</evidence>
<dbReference type="InterPro" id="IPR012318">
    <property type="entry name" value="HTH_CRP"/>
</dbReference>
<evidence type="ECO:0000256" key="2">
    <source>
        <dbReference type="ARBA" id="ARBA00023125"/>
    </source>
</evidence>
<dbReference type="GO" id="GO:0005829">
    <property type="term" value="C:cytosol"/>
    <property type="evidence" value="ECO:0007669"/>
    <property type="project" value="TreeGrafter"/>
</dbReference>
<keyword evidence="3" id="KW-0804">Transcription</keyword>